<dbReference type="Proteomes" id="UP000290289">
    <property type="component" value="Chromosome 14"/>
</dbReference>
<reference evidence="13 14" key="1">
    <citation type="submission" date="2018-10" db="EMBL/GenBank/DDBJ databases">
        <title>A high-quality apple genome assembly.</title>
        <authorList>
            <person name="Hu J."/>
        </authorList>
    </citation>
    <scope>NUCLEOTIDE SEQUENCE [LARGE SCALE GENOMIC DNA]</scope>
    <source>
        <strain evidence="14">cv. HFTH1</strain>
        <tissue evidence="13">Young leaf</tissue>
    </source>
</reference>
<evidence type="ECO:0000256" key="10">
    <source>
        <dbReference type="PIRSR" id="PIRSR602401-1"/>
    </source>
</evidence>
<evidence type="ECO:0000256" key="4">
    <source>
        <dbReference type="ARBA" id="ARBA00022617"/>
    </source>
</evidence>
<evidence type="ECO:0000256" key="1">
    <source>
        <dbReference type="ARBA" id="ARBA00001971"/>
    </source>
</evidence>
<comment type="caution">
    <text evidence="13">The sequence shown here is derived from an EMBL/GenBank/DDBJ whole genome shotgun (WGS) entry which is preliminary data.</text>
</comment>
<dbReference type="Gene3D" id="1.10.630.10">
    <property type="entry name" value="Cytochrome P450"/>
    <property type="match status" value="1"/>
</dbReference>
<protein>
    <recommendedName>
        <fullName evidence="15">Cytochrome P450</fullName>
    </recommendedName>
</protein>
<evidence type="ECO:0008006" key="15">
    <source>
        <dbReference type="Google" id="ProtNLM"/>
    </source>
</evidence>
<evidence type="ECO:0000256" key="8">
    <source>
        <dbReference type="ARBA" id="ARBA00023033"/>
    </source>
</evidence>
<keyword evidence="6 11" id="KW-0560">Oxidoreductase</keyword>
<comment type="cofactor">
    <cofactor evidence="1 10">
        <name>heme</name>
        <dbReference type="ChEBI" id="CHEBI:30413"/>
    </cofactor>
</comment>
<keyword evidence="4 10" id="KW-0349">Heme</keyword>
<dbReference type="InterPro" id="IPR036396">
    <property type="entry name" value="Cyt_P450_sf"/>
</dbReference>
<feature type="chain" id="PRO_5019853904" description="Cytochrome P450" evidence="12">
    <location>
        <begin position="20"/>
        <end position="504"/>
    </location>
</feature>
<proteinExistence type="inferred from homology"/>
<dbReference type="PROSITE" id="PS00086">
    <property type="entry name" value="CYTOCHROME_P450"/>
    <property type="match status" value="1"/>
</dbReference>
<keyword evidence="5 10" id="KW-0479">Metal-binding</keyword>
<dbReference type="GO" id="GO:0005506">
    <property type="term" value="F:iron ion binding"/>
    <property type="evidence" value="ECO:0007669"/>
    <property type="project" value="InterPro"/>
</dbReference>
<gene>
    <name evidence="13" type="ORF">DVH24_023599</name>
</gene>
<evidence type="ECO:0000256" key="12">
    <source>
        <dbReference type="SAM" id="SignalP"/>
    </source>
</evidence>
<keyword evidence="9" id="KW-0472">Membrane</keyword>
<accession>A0A498I5G4</accession>
<feature type="signal peptide" evidence="12">
    <location>
        <begin position="1"/>
        <end position="19"/>
    </location>
</feature>
<dbReference type="EMBL" id="RDQH01000340">
    <property type="protein sequence ID" value="RXH77325.1"/>
    <property type="molecule type" value="Genomic_DNA"/>
</dbReference>
<comment type="subcellular location">
    <subcellularLocation>
        <location evidence="2">Membrane</location>
    </subcellularLocation>
</comment>
<evidence type="ECO:0000313" key="13">
    <source>
        <dbReference type="EMBL" id="RXH77325.1"/>
    </source>
</evidence>
<dbReference type="GO" id="GO:0016020">
    <property type="term" value="C:membrane"/>
    <property type="evidence" value="ECO:0007669"/>
    <property type="project" value="UniProtKB-SubCell"/>
</dbReference>
<feature type="binding site" description="axial binding residue" evidence="10">
    <location>
        <position position="444"/>
    </location>
    <ligand>
        <name>heme</name>
        <dbReference type="ChEBI" id="CHEBI:30413"/>
    </ligand>
    <ligandPart>
        <name>Fe</name>
        <dbReference type="ChEBI" id="CHEBI:18248"/>
    </ligandPart>
</feature>
<dbReference type="InterPro" id="IPR001128">
    <property type="entry name" value="Cyt_P450"/>
</dbReference>
<evidence type="ECO:0000256" key="6">
    <source>
        <dbReference type="ARBA" id="ARBA00023002"/>
    </source>
</evidence>
<dbReference type="STRING" id="3750.A0A498I5G4"/>
<dbReference type="PRINTS" id="PR00463">
    <property type="entry name" value="EP450I"/>
</dbReference>
<comment type="similarity">
    <text evidence="3 11">Belongs to the cytochrome P450 family.</text>
</comment>
<dbReference type="GO" id="GO:0004497">
    <property type="term" value="F:monooxygenase activity"/>
    <property type="evidence" value="ECO:0007669"/>
    <property type="project" value="UniProtKB-KW"/>
</dbReference>
<keyword evidence="7 10" id="KW-0408">Iron</keyword>
<dbReference type="SUPFAM" id="SSF48264">
    <property type="entry name" value="Cytochrome P450"/>
    <property type="match status" value="1"/>
</dbReference>
<keyword evidence="14" id="KW-1185">Reference proteome</keyword>
<dbReference type="GO" id="GO:0020037">
    <property type="term" value="F:heme binding"/>
    <property type="evidence" value="ECO:0007669"/>
    <property type="project" value="InterPro"/>
</dbReference>
<evidence type="ECO:0000313" key="14">
    <source>
        <dbReference type="Proteomes" id="UP000290289"/>
    </source>
</evidence>
<keyword evidence="8 11" id="KW-0503">Monooxygenase</keyword>
<evidence type="ECO:0000256" key="9">
    <source>
        <dbReference type="ARBA" id="ARBA00023136"/>
    </source>
</evidence>
<dbReference type="PANTHER" id="PTHR47943:SF9">
    <property type="entry name" value="CYTOCHROME P450"/>
    <property type="match status" value="1"/>
</dbReference>
<dbReference type="FunFam" id="1.10.630.10:FF:000011">
    <property type="entry name" value="Cytochrome P450 83B1"/>
    <property type="match status" value="1"/>
</dbReference>
<dbReference type="PRINTS" id="PR00385">
    <property type="entry name" value="P450"/>
</dbReference>
<sequence>MSPILLLVFLAFFCSVIHIISRSKHPKKLPPGPWALPIIGNLHMLGNLPHRSLQHLAKKYGPIMSMRLGSKTTIVVSSPKVAELFLKTHDTIFASRPKVQSSDYLSYGTKGMGFSEYGPYWRHIRKLCTLQLLCPSKIEGFAPLRREEVGLLVQSLKKATEAGEVVDLSEKVGELIEGITYRMVLGSKNDDTFDVKGIIEEIMLLTGAVNIGDYVPFLSPFDIQGLNKRMKTLSKTIDQLLEKIIGEHEQVSKSKQLQGRPQNHKDFVEMLLSLMNQPLNPNDEQVYVVDRTNVKAILLDMISGAFDTSATAIVWNLAELLRHPRVMKLLQQELQTVIGMDRTVEESDLPKLAYLNKVIKESFRLHPVAPLLIPHASMEDITVDGYHIPKKSTIFVNIWTIGRDPSVWSDNVEEFYPERFNDSDVDLKGHDFQLLPFGSGRRGCPAMQLGLTTVRLALANLVHCFNFDLPSGLLPNELDMTETFGLSLSKTKRLLVVPTYRLHN</sequence>
<dbReference type="GO" id="GO:0016705">
    <property type="term" value="F:oxidoreductase activity, acting on paired donors, with incorporation or reduction of molecular oxygen"/>
    <property type="evidence" value="ECO:0007669"/>
    <property type="project" value="InterPro"/>
</dbReference>
<dbReference type="InterPro" id="IPR017972">
    <property type="entry name" value="Cyt_P450_CS"/>
</dbReference>
<evidence type="ECO:0000256" key="7">
    <source>
        <dbReference type="ARBA" id="ARBA00023004"/>
    </source>
</evidence>
<dbReference type="Pfam" id="PF00067">
    <property type="entry name" value="p450"/>
    <property type="match status" value="1"/>
</dbReference>
<organism evidence="13 14">
    <name type="scientific">Malus domestica</name>
    <name type="common">Apple</name>
    <name type="synonym">Pyrus malus</name>
    <dbReference type="NCBI Taxonomy" id="3750"/>
    <lineage>
        <taxon>Eukaryota</taxon>
        <taxon>Viridiplantae</taxon>
        <taxon>Streptophyta</taxon>
        <taxon>Embryophyta</taxon>
        <taxon>Tracheophyta</taxon>
        <taxon>Spermatophyta</taxon>
        <taxon>Magnoliopsida</taxon>
        <taxon>eudicotyledons</taxon>
        <taxon>Gunneridae</taxon>
        <taxon>Pentapetalae</taxon>
        <taxon>rosids</taxon>
        <taxon>fabids</taxon>
        <taxon>Rosales</taxon>
        <taxon>Rosaceae</taxon>
        <taxon>Amygdaloideae</taxon>
        <taxon>Maleae</taxon>
        <taxon>Malus</taxon>
    </lineage>
</organism>
<keyword evidence="12" id="KW-0732">Signal</keyword>
<dbReference type="CDD" id="cd11072">
    <property type="entry name" value="CYP71-like"/>
    <property type="match status" value="1"/>
</dbReference>
<evidence type="ECO:0000256" key="3">
    <source>
        <dbReference type="ARBA" id="ARBA00010617"/>
    </source>
</evidence>
<evidence type="ECO:0000256" key="11">
    <source>
        <dbReference type="RuleBase" id="RU000461"/>
    </source>
</evidence>
<dbReference type="AlphaFoldDB" id="A0A498I5G4"/>
<dbReference type="InterPro" id="IPR002401">
    <property type="entry name" value="Cyt_P450_E_grp-I"/>
</dbReference>
<evidence type="ECO:0000256" key="5">
    <source>
        <dbReference type="ARBA" id="ARBA00022723"/>
    </source>
</evidence>
<dbReference type="PANTHER" id="PTHR47943">
    <property type="entry name" value="CYTOCHROME P450 93A3-LIKE"/>
    <property type="match status" value="1"/>
</dbReference>
<evidence type="ECO:0000256" key="2">
    <source>
        <dbReference type="ARBA" id="ARBA00004370"/>
    </source>
</evidence>
<name>A0A498I5G4_MALDO</name>